<dbReference type="OrthoDB" id="5966927at2759"/>
<reference evidence="8 9" key="1">
    <citation type="journal article" date="2016" name="Proc. Natl. Acad. Sci. U.S.A.">
        <title>Comparative genomics of biotechnologically important yeasts.</title>
        <authorList>
            <person name="Riley R."/>
            <person name="Haridas S."/>
            <person name="Wolfe K.H."/>
            <person name="Lopes M.R."/>
            <person name="Hittinger C.T."/>
            <person name="Goeker M."/>
            <person name="Salamov A.A."/>
            <person name="Wisecaver J.H."/>
            <person name="Long T.M."/>
            <person name="Calvey C.H."/>
            <person name="Aerts A.L."/>
            <person name="Barry K.W."/>
            <person name="Choi C."/>
            <person name="Clum A."/>
            <person name="Coughlan A.Y."/>
            <person name="Deshpande S."/>
            <person name="Douglass A.P."/>
            <person name="Hanson S.J."/>
            <person name="Klenk H.-P."/>
            <person name="LaButti K.M."/>
            <person name="Lapidus A."/>
            <person name="Lindquist E.A."/>
            <person name="Lipzen A.M."/>
            <person name="Meier-Kolthoff J.P."/>
            <person name="Ohm R.A."/>
            <person name="Otillar R.P."/>
            <person name="Pangilinan J.L."/>
            <person name="Peng Y."/>
            <person name="Rokas A."/>
            <person name="Rosa C.A."/>
            <person name="Scheuner C."/>
            <person name="Sibirny A.A."/>
            <person name="Slot J.C."/>
            <person name="Stielow J.B."/>
            <person name="Sun H."/>
            <person name="Kurtzman C.P."/>
            <person name="Blackwell M."/>
            <person name="Grigoriev I.V."/>
            <person name="Jeffries T.W."/>
        </authorList>
    </citation>
    <scope>NUCLEOTIDE SEQUENCE [LARGE SCALE GENOMIC DNA]</scope>
    <source>
        <strain evidence="8 9">DSM 6958</strain>
    </source>
</reference>
<keyword evidence="9" id="KW-1185">Reference proteome</keyword>
<dbReference type="Proteomes" id="UP000095009">
    <property type="component" value="Unassembled WGS sequence"/>
</dbReference>
<evidence type="ECO:0000313" key="8">
    <source>
        <dbReference type="EMBL" id="ODQ68008.1"/>
    </source>
</evidence>
<dbReference type="GO" id="GO:0034992">
    <property type="term" value="C:microtubule organizing center attachment site"/>
    <property type="evidence" value="ECO:0007669"/>
    <property type="project" value="TreeGrafter"/>
</dbReference>
<dbReference type="InterPro" id="IPR018617">
    <property type="entry name" value="Ima1_N"/>
</dbReference>
<dbReference type="GO" id="GO:0071765">
    <property type="term" value="P:nuclear inner membrane organization"/>
    <property type="evidence" value="ECO:0007669"/>
    <property type="project" value="InterPro"/>
</dbReference>
<feature type="domain" description="Ima1 N-terminal" evidence="7">
    <location>
        <begin position="5"/>
        <end position="139"/>
    </location>
</feature>
<evidence type="ECO:0000313" key="9">
    <source>
        <dbReference type="Proteomes" id="UP000095009"/>
    </source>
</evidence>
<dbReference type="Pfam" id="PF09779">
    <property type="entry name" value="Ima1_N"/>
    <property type="match status" value="1"/>
</dbReference>
<dbReference type="GO" id="GO:0005637">
    <property type="term" value="C:nuclear inner membrane"/>
    <property type="evidence" value="ECO:0007669"/>
    <property type="project" value="UniProtKB-SubCell"/>
</dbReference>
<feature type="transmembrane region" description="Helical" evidence="6">
    <location>
        <begin position="351"/>
        <end position="373"/>
    </location>
</feature>
<feature type="transmembrane region" description="Helical" evidence="6">
    <location>
        <begin position="245"/>
        <end position="263"/>
    </location>
</feature>
<dbReference type="AlphaFoldDB" id="A0A1E3PRU7"/>
<evidence type="ECO:0000259" key="7">
    <source>
        <dbReference type="Pfam" id="PF09779"/>
    </source>
</evidence>
<accession>A0A1E3PRU7</accession>
<dbReference type="PANTHER" id="PTHR28538:SF1">
    <property type="entry name" value="INTEGRAL INNER NUCLEAR MEMBRANE PROTEIN IMA1"/>
    <property type="match status" value="1"/>
</dbReference>
<dbReference type="STRING" id="857566.A0A1E3PRU7"/>
<proteinExistence type="predicted"/>
<evidence type="ECO:0000256" key="4">
    <source>
        <dbReference type="ARBA" id="ARBA00023136"/>
    </source>
</evidence>
<name>A0A1E3PRU7_9ASCO</name>
<dbReference type="GO" id="GO:0044732">
    <property type="term" value="C:mitotic spindle pole body"/>
    <property type="evidence" value="ECO:0007669"/>
    <property type="project" value="TreeGrafter"/>
</dbReference>
<evidence type="ECO:0000256" key="1">
    <source>
        <dbReference type="ARBA" id="ARBA00004473"/>
    </source>
</evidence>
<keyword evidence="4 6" id="KW-0472">Membrane</keyword>
<keyword evidence="3 6" id="KW-1133">Transmembrane helix</keyword>
<keyword evidence="2 6" id="KW-0812">Transmembrane</keyword>
<evidence type="ECO:0000256" key="6">
    <source>
        <dbReference type="SAM" id="Phobius"/>
    </source>
</evidence>
<feature type="transmembrane region" description="Helical" evidence="6">
    <location>
        <begin position="311"/>
        <end position="330"/>
    </location>
</feature>
<comment type="subcellular location">
    <subcellularLocation>
        <location evidence="1">Nucleus inner membrane</location>
        <topology evidence="1">Multi-pass membrane protein</topology>
    </subcellularLocation>
</comment>
<organism evidence="8 9">
    <name type="scientific">Nadsonia fulvescens var. elongata DSM 6958</name>
    <dbReference type="NCBI Taxonomy" id="857566"/>
    <lineage>
        <taxon>Eukaryota</taxon>
        <taxon>Fungi</taxon>
        <taxon>Dikarya</taxon>
        <taxon>Ascomycota</taxon>
        <taxon>Saccharomycotina</taxon>
        <taxon>Dipodascomycetes</taxon>
        <taxon>Dipodascales</taxon>
        <taxon>Dipodascales incertae sedis</taxon>
        <taxon>Nadsonia</taxon>
    </lineage>
</organism>
<dbReference type="InterPro" id="IPR042321">
    <property type="entry name" value="Ima1"/>
</dbReference>
<feature type="transmembrane region" description="Helical" evidence="6">
    <location>
        <begin position="385"/>
        <end position="407"/>
    </location>
</feature>
<protein>
    <recommendedName>
        <fullName evidence="7">Ima1 N-terminal domain-containing protein</fullName>
    </recommendedName>
</protein>
<keyword evidence="5" id="KW-0539">Nucleus</keyword>
<evidence type="ECO:0000256" key="3">
    <source>
        <dbReference type="ARBA" id="ARBA00022989"/>
    </source>
</evidence>
<evidence type="ECO:0000256" key="2">
    <source>
        <dbReference type="ARBA" id="ARBA00022692"/>
    </source>
</evidence>
<dbReference type="GO" id="GO:0034506">
    <property type="term" value="C:chromosome, centromeric core domain"/>
    <property type="evidence" value="ECO:0007669"/>
    <property type="project" value="TreeGrafter"/>
</dbReference>
<sequence length="473" mass="53521">MVKRNCFFCNKISQVVVESDVAQGQIRWVCPLCDSLNVVDQQGEIVDYIPDYNEQQPVYSSAVIRGSRSSSPPVASSASGFCATCQANHQTVATQISNYLPAGDERSVEYKHKLEHLNNYRSQLEEMYPPVCDNCLPMVMGTIERNNYHAKTRTLGSWLKNQNHNLNHKNSNYSGINIINSGNRGISSRISSRSPTIGLRAGLNTTATSIGNASTISDPHCQSRMMTLSSRERGIKYRTAKWCQLICRIIELTFLGWLIYGAVVPDLQLAYLETVAPAPPILFPSFTYTVVLNIVKSYIKEYFVPNFVHMVLKYGLIVYSAITFAVPITWRFLRRRLVYPIGAIGNPKTRLVLKLILMAYWYFGVVCLLPRLYRHNGLTTKGLSALNILLALVSLGWLVVIRVVVYVNHRPLISLKETKNPLVFYPLRTTKIGETERDNENSQINDSVREQKDDRMQVAIEQVLEPGIYEMKL</sequence>
<dbReference type="PANTHER" id="PTHR28538">
    <property type="entry name" value="INTEGRAL INNER NUCLEAR MEMBRANE PROTEIN IMA1"/>
    <property type="match status" value="1"/>
</dbReference>
<evidence type="ECO:0000256" key="5">
    <source>
        <dbReference type="ARBA" id="ARBA00023242"/>
    </source>
</evidence>
<gene>
    <name evidence="8" type="ORF">NADFUDRAFT_44698</name>
</gene>
<dbReference type="EMBL" id="KV454406">
    <property type="protein sequence ID" value="ODQ68008.1"/>
    <property type="molecule type" value="Genomic_DNA"/>
</dbReference>